<evidence type="ECO:0000313" key="1">
    <source>
        <dbReference type="EMBL" id="ORZ11156.1"/>
    </source>
</evidence>
<comment type="caution">
    <text evidence="1">The sequence shown here is derived from an EMBL/GenBank/DDBJ whole genome shotgun (WGS) entry which is preliminary data.</text>
</comment>
<proteinExistence type="predicted"/>
<gene>
    <name evidence="1" type="ORF">BCR42DRAFT_421682</name>
</gene>
<organism evidence="1 2">
    <name type="scientific">Absidia repens</name>
    <dbReference type="NCBI Taxonomy" id="90262"/>
    <lineage>
        <taxon>Eukaryota</taxon>
        <taxon>Fungi</taxon>
        <taxon>Fungi incertae sedis</taxon>
        <taxon>Mucoromycota</taxon>
        <taxon>Mucoromycotina</taxon>
        <taxon>Mucoromycetes</taxon>
        <taxon>Mucorales</taxon>
        <taxon>Cunninghamellaceae</taxon>
        <taxon>Absidia</taxon>
    </lineage>
</organism>
<protein>
    <submittedName>
        <fullName evidence="1">Uncharacterized protein</fullName>
    </submittedName>
</protein>
<dbReference type="AlphaFoldDB" id="A0A1X2I7Q1"/>
<sequence>MEKEALFGTGTLSSRIFDVCNMETHNDLHGYIRHSISRFGDYFNGNPLFTVV</sequence>
<evidence type="ECO:0000313" key="2">
    <source>
        <dbReference type="Proteomes" id="UP000193560"/>
    </source>
</evidence>
<reference evidence="1 2" key="1">
    <citation type="submission" date="2016-07" db="EMBL/GenBank/DDBJ databases">
        <title>Pervasive Adenine N6-methylation of Active Genes in Fungi.</title>
        <authorList>
            <consortium name="DOE Joint Genome Institute"/>
            <person name="Mondo S.J."/>
            <person name="Dannebaum R.O."/>
            <person name="Kuo R.C."/>
            <person name="Labutti K."/>
            <person name="Haridas S."/>
            <person name="Kuo A."/>
            <person name="Salamov A."/>
            <person name="Ahrendt S.R."/>
            <person name="Lipzen A."/>
            <person name="Sullivan W."/>
            <person name="Andreopoulos W.B."/>
            <person name="Clum A."/>
            <person name="Lindquist E."/>
            <person name="Daum C."/>
            <person name="Ramamoorthy G.K."/>
            <person name="Gryganskyi A."/>
            <person name="Culley D."/>
            <person name="Magnuson J.K."/>
            <person name="James T.Y."/>
            <person name="O'Malley M.A."/>
            <person name="Stajich J.E."/>
            <person name="Spatafora J.W."/>
            <person name="Visel A."/>
            <person name="Grigoriev I.V."/>
        </authorList>
    </citation>
    <scope>NUCLEOTIDE SEQUENCE [LARGE SCALE GENOMIC DNA]</scope>
    <source>
        <strain evidence="1 2">NRRL 1336</strain>
    </source>
</reference>
<dbReference type="EMBL" id="MCGE01000022">
    <property type="protein sequence ID" value="ORZ11156.1"/>
    <property type="molecule type" value="Genomic_DNA"/>
</dbReference>
<dbReference type="OrthoDB" id="2428500at2759"/>
<dbReference type="Proteomes" id="UP000193560">
    <property type="component" value="Unassembled WGS sequence"/>
</dbReference>
<keyword evidence="2" id="KW-1185">Reference proteome</keyword>
<name>A0A1X2I7Q1_9FUNG</name>
<accession>A0A1X2I7Q1</accession>